<reference evidence="1 2" key="1">
    <citation type="submission" date="2022-12" db="EMBL/GenBank/DDBJ databases">
        <title>Chromosome-scale assembly of the Ensete ventricosum genome.</title>
        <authorList>
            <person name="Dussert Y."/>
            <person name="Stocks J."/>
            <person name="Wendawek A."/>
            <person name="Woldeyes F."/>
            <person name="Nichols R.A."/>
            <person name="Borrell J.S."/>
        </authorList>
    </citation>
    <scope>NUCLEOTIDE SEQUENCE [LARGE SCALE GENOMIC DNA]</scope>
    <source>
        <strain evidence="2">cv. Maze</strain>
        <tissue evidence="1">Seeds</tissue>
    </source>
</reference>
<evidence type="ECO:0000313" key="1">
    <source>
        <dbReference type="EMBL" id="KAJ8459409.1"/>
    </source>
</evidence>
<organism evidence="1 2">
    <name type="scientific">Ensete ventricosum</name>
    <name type="common">Abyssinian banana</name>
    <name type="synonym">Musa ensete</name>
    <dbReference type="NCBI Taxonomy" id="4639"/>
    <lineage>
        <taxon>Eukaryota</taxon>
        <taxon>Viridiplantae</taxon>
        <taxon>Streptophyta</taxon>
        <taxon>Embryophyta</taxon>
        <taxon>Tracheophyta</taxon>
        <taxon>Spermatophyta</taxon>
        <taxon>Magnoliopsida</taxon>
        <taxon>Liliopsida</taxon>
        <taxon>Zingiberales</taxon>
        <taxon>Musaceae</taxon>
        <taxon>Ensete</taxon>
    </lineage>
</organism>
<dbReference type="Proteomes" id="UP001222027">
    <property type="component" value="Unassembled WGS sequence"/>
</dbReference>
<comment type="caution">
    <text evidence="1">The sequence shown here is derived from an EMBL/GenBank/DDBJ whole genome shotgun (WGS) entry which is preliminary data.</text>
</comment>
<evidence type="ECO:0000313" key="2">
    <source>
        <dbReference type="Proteomes" id="UP001222027"/>
    </source>
</evidence>
<sequence>MASAAARWGLGGCIALHTPPDYIVMAHLHHHGRCSTNPDRDATKPAVVQSGVIQGDHATVVEVLTGDAGGGGVKSNGRVDVYRLEAIGVFGQQSDRFGDQPQLLAFPNRAHR</sequence>
<gene>
    <name evidence="1" type="ORF">OPV22_032335</name>
</gene>
<dbReference type="AlphaFoldDB" id="A0AAV8PRB1"/>
<keyword evidence="2" id="KW-1185">Reference proteome</keyword>
<accession>A0AAV8PRB1</accession>
<protein>
    <submittedName>
        <fullName evidence="1">Uncharacterized protein</fullName>
    </submittedName>
</protein>
<name>A0AAV8PRB1_ENSVE</name>
<proteinExistence type="predicted"/>
<dbReference type="EMBL" id="JAQQAF010000009">
    <property type="protein sequence ID" value="KAJ8459409.1"/>
    <property type="molecule type" value="Genomic_DNA"/>
</dbReference>